<dbReference type="GO" id="GO:0019310">
    <property type="term" value="P:inositol catabolic process"/>
    <property type="evidence" value="ECO:0007669"/>
    <property type="project" value="InterPro"/>
</dbReference>
<dbReference type="GO" id="GO:0009097">
    <property type="term" value="P:isoleucine biosynthetic process"/>
    <property type="evidence" value="ECO:0007669"/>
    <property type="project" value="TreeGrafter"/>
</dbReference>
<dbReference type="GO" id="GO:0005948">
    <property type="term" value="C:acetolactate synthase complex"/>
    <property type="evidence" value="ECO:0007669"/>
    <property type="project" value="TreeGrafter"/>
</dbReference>
<dbReference type="SUPFAM" id="SSF52518">
    <property type="entry name" value="Thiamin diphosphate-binding fold (THDP-binding)"/>
    <property type="match status" value="2"/>
</dbReference>
<dbReference type="InterPro" id="IPR000399">
    <property type="entry name" value="TPP-bd_CS"/>
</dbReference>
<keyword evidence="8" id="KW-0378">Hydrolase</keyword>
<dbReference type="Proteomes" id="UP000027725">
    <property type="component" value="Unassembled WGS sequence"/>
</dbReference>
<dbReference type="InterPro" id="IPR029035">
    <property type="entry name" value="DHS-like_NAD/FAD-binding_dom"/>
</dbReference>
<protein>
    <submittedName>
        <fullName evidence="8">3D-(3,5/4)-trihydroxycyclohexane-1,2-dione hydrolase</fullName>
    </submittedName>
</protein>
<keyword evidence="3 4" id="KW-0786">Thiamine pyrophosphate</keyword>
<feature type="domain" description="Thiamine pyrophosphate enzyme TPP-binding" evidence="6">
    <location>
        <begin position="412"/>
        <end position="564"/>
    </location>
</feature>
<keyword evidence="2" id="KW-0808">Transferase</keyword>
<keyword evidence="9" id="KW-1185">Reference proteome</keyword>
<evidence type="ECO:0000256" key="4">
    <source>
        <dbReference type="RuleBase" id="RU362132"/>
    </source>
</evidence>
<dbReference type="STRING" id="1185766.SAMN05216224_10733"/>
<feature type="domain" description="Thiamine pyrophosphate enzyme N-terminal TPP-binding" evidence="7">
    <location>
        <begin position="55"/>
        <end position="128"/>
    </location>
</feature>
<dbReference type="GO" id="GO:0030976">
    <property type="term" value="F:thiamine pyrophosphate binding"/>
    <property type="evidence" value="ECO:0007669"/>
    <property type="project" value="InterPro"/>
</dbReference>
<evidence type="ECO:0000313" key="9">
    <source>
        <dbReference type="Proteomes" id="UP000027725"/>
    </source>
</evidence>
<dbReference type="GO" id="GO:0000287">
    <property type="term" value="F:magnesium ion binding"/>
    <property type="evidence" value="ECO:0007669"/>
    <property type="project" value="InterPro"/>
</dbReference>
<comment type="similarity">
    <text evidence="1 4">Belongs to the TPP enzyme family.</text>
</comment>
<dbReference type="Pfam" id="PF02776">
    <property type="entry name" value="TPP_enzyme_N"/>
    <property type="match status" value="1"/>
</dbReference>
<proteinExistence type="inferred from homology"/>
<feature type="domain" description="Thiamine pyrophosphate enzyme central" evidence="5">
    <location>
        <begin position="217"/>
        <end position="350"/>
    </location>
</feature>
<dbReference type="PANTHER" id="PTHR18968:SF9">
    <property type="entry name" value="3D-(3,5_4)-TRIHYDROXYCYCLOHEXANE-1,2-DIONE HYDROLASE"/>
    <property type="match status" value="1"/>
</dbReference>
<dbReference type="RefSeq" id="WP_038066732.1">
    <property type="nucleotide sequence ID" value="NZ_FOVB01000007.1"/>
</dbReference>
<accession>A0A074TC18</accession>
<evidence type="ECO:0000256" key="2">
    <source>
        <dbReference type="ARBA" id="ARBA00022679"/>
    </source>
</evidence>
<gene>
    <name evidence="8" type="ORF">DL1_04475</name>
</gene>
<dbReference type="CDD" id="cd07035">
    <property type="entry name" value="TPP_PYR_POX_like"/>
    <property type="match status" value="1"/>
</dbReference>
<dbReference type="PROSITE" id="PS00187">
    <property type="entry name" value="TPP_ENZYMES"/>
    <property type="match status" value="1"/>
</dbReference>
<dbReference type="InterPro" id="IPR029061">
    <property type="entry name" value="THDP-binding"/>
</dbReference>
<dbReference type="AlphaFoldDB" id="A0A074TC18"/>
<name>A0A074TC18_9RHOB</name>
<dbReference type="GO" id="GO:0050660">
    <property type="term" value="F:flavin adenine dinucleotide binding"/>
    <property type="evidence" value="ECO:0007669"/>
    <property type="project" value="TreeGrafter"/>
</dbReference>
<evidence type="ECO:0000259" key="6">
    <source>
        <dbReference type="Pfam" id="PF02775"/>
    </source>
</evidence>
<dbReference type="EMBL" id="JHEH01000015">
    <property type="protein sequence ID" value="KEP69311.1"/>
    <property type="molecule type" value="Genomic_DNA"/>
</dbReference>
<evidence type="ECO:0000256" key="3">
    <source>
        <dbReference type="ARBA" id="ARBA00023052"/>
    </source>
</evidence>
<dbReference type="GO" id="GO:0009099">
    <property type="term" value="P:L-valine biosynthetic process"/>
    <property type="evidence" value="ECO:0007669"/>
    <property type="project" value="TreeGrafter"/>
</dbReference>
<dbReference type="InterPro" id="IPR045229">
    <property type="entry name" value="TPP_enz"/>
</dbReference>
<dbReference type="Gene3D" id="3.40.50.970">
    <property type="match status" value="2"/>
</dbReference>
<dbReference type="InterPro" id="IPR011766">
    <property type="entry name" value="TPP_enzyme_TPP-bd"/>
</dbReference>
<reference evidence="8 9" key="1">
    <citation type="submission" date="2014-03" db="EMBL/GenBank/DDBJ databases">
        <title>The draft genome sequence of Thioclava dalianensis DLFJ1-1.</title>
        <authorList>
            <person name="Lai Q."/>
            <person name="Shao Z."/>
        </authorList>
    </citation>
    <scope>NUCLEOTIDE SEQUENCE [LARGE SCALE GENOMIC DNA]</scope>
    <source>
        <strain evidence="8 9">DLFJ1-1</strain>
    </source>
</reference>
<sequence>MSETIRLTAAQAMVKWLSVQMTEEGVRFIDGMWAIFGHGNVAGIGEALHAYRDVFPTWRGQNEQTMGHAAIAYAKGHKRRRAMAVTSSIGPGATNLVTAAALAHVNRLPMLIVAGDVFATRRPDPVLQQVEDFDDGTVSANDCFRPVSRYFDRIARPEQLLSALPRALRAMTDPANCGPAVLAFCQDTQAEAFDYPVAFFEPRVWRMRRPAPDAGELARVAEMVTAAKRPVIIAGGGVIYAQAEASLADFATAHQIAVAETQAGKSALDQDHPMSFGAAGVDGSAAANAALQAADLVIGVGTRLQDFTTGSRTLLSDGAKLVSINIHGYDAAKHGAESLVADAKVALEMLSAALGDYQAEAPDAEARKDWLRAVDAYCARPEDQAAKPTDGQVIGAVQRATGVDAVAMCAAGTMPGALKLLWKPSQGGYHMEYGFSCMGYEIAGAMGLKLAQPEREVICFVGDGSYMMANSELATAVMRRVPFTVVLTDNHGYGCINRLQTLGCGGEAFNNMYVDCAIEAQPEIDYAAHAAAMGAHAVKVAGTDALEAEIRAARGREIPTVIVIETDARDFPGTGLETSAGAHGAFWEVAVPEVSDRQKQRDRFAQYLSQIANAQLVN</sequence>
<dbReference type="InterPro" id="IPR012001">
    <property type="entry name" value="Thiamin_PyroP_enz_TPP-bd_dom"/>
</dbReference>
<dbReference type="GO" id="GO:0016823">
    <property type="term" value="F:hydrolase activity, acting on acid carbon-carbon bonds, in ketonic substances"/>
    <property type="evidence" value="ECO:0007669"/>
    <property type="project" value="InterPro"/>
</dbReference>
<evidence type="ECO:0000313" key="8">
    <source>
        <dbReference type="EMBL" id="KEP69311.1"/>
    </source>
</evidence>
<dbReference type="PANTHER" id="PTHR18968">
    <property type="entry name" value="THIAMINE PYROPHOSPHATE ENZYMES"/>
    <property type="match status" value="1"/>
</dbReference>
<dbReference type="NCBIfam" id="TIGR04377">
    <property type="entry name" value="myo_inos_iolD"/>
    <property type="match status" value="1"/>
</dbReference>
<organism evidence="8 9">
    <name type="scientific">Thioclava dalianensis</name>
    <dbReference type="NCBI Taxonomy" id="1185766"/>
    <lineage>
        <taxon>Bacteria</taxon>
        <taxon>Pseudomonadati</taxon>
        <taxon>Pseudomonadota</taxon>
        <taxon>Alphaproteobacteria</taxon>
        <taxon>Rhodobacterales</taxon>
        <taxon>Paracoccaceae</taxon>
        <taxon>Thioclava</taxon>
    </lineage>
</organism>
<evidence type="ECO:0000256" key="1">
    <source>
        <dbReference type="ARBA" id="ARBA00007812"/>
    </source>
</evidence>
<evidence type="ECO:0000259" key="5">
    <source>
        <dbReference type="Pfam" id="PF00205"/>
    </source>
</evidence>
<dbReference type="Pfam" id="PF02775">
    <property type="entry name" value="TPP_enzyme_C"/>
    <property type="match status" value="1"/>
</dbReference>
<dbReference type="eggNOG" id="COG3962">
    <property type="taxonomic scope" value="Bacteria"/>
</dbReference>
<comment type="caution">
    <text evidence="8">The sequence shown here is derived from an EMBL/GenBank/DDBJ whole genome shotgun (WGS) entry which is preliminary data.</text>
</comment>
<dbReference type="Gene3D" id="3.40.50.1220">
    <property type="entry name" value="TPP-binding domain"/>
    <property type="match status" value="1"/>
</dbReference>
<dbReference type="SUPFAM" id="SSF52467">
    <property type="entry name" value="DHS-like NAD/FAD-binding domain"/>
    <property type="match status" value="1"/>
</dbReference>
<dbReference type="InterPro" id="IPR012000">
    <property type="entry name" value="Thiamin_PyroP_enz_cen_dom"/>
</dbReference>
<dbReference type="Pfam" id="PF00205">
    <property type="entry name" value="TPP_enzyme_M"/>
    <property type="match status" value="1"/>
</dbReference>
<dbReference type="OrthoDB" id="3194735at2"/>
<dbReference type="InterPro" id="IPR030817">
    <property type="entry name" value="Myo_inos_IolD"/>
</dbReference>
<dbReference type="GO" id="GO:0003984">
    <property type="term" value="F:acetolactate synthase activity"/>
    <property type="evidence" value="ECO:0007669"/>
    <property type="project" value="TreeGrafter"/>
</dbReference>
<evidence type="ECO:0000259" key="7">
    <source>
        <dbReference type="Pfam" id="PF02776"/>
    </source>
</evidence>